<keyword evidence="2" id="KW-1185">Reference proteome</keyword>
<comment type="caution">
    <text evidence="1">The sequence shown here is derived from an EMBL/GenBank/DDBJ whole genome shotgun (WGS) entry which is preliminary data.</text>
</comment>
<protein>
    <submittedName>
        <fullName evidence="1">Uncharacterized protein</fullName>
    </submittedName>
</protein>
<dbReference type="EMBL" id="JBBMFP010000008">
    <property type="protein sequence ID" value="MEQ2431371.1"/>
    <property type="molecule type" value="Genomic_DNA"/>
</dbReference>
<accession>A0ABV1DNI6</accession>
<sequence>MSGKTIKKDKGTFIVKVHECQNATWQGSVLWVEEQQEQYFRSALELLKLIDGAISEIEEKIVEGGSHEK</sequence>
<gene>
    <name evidence="1" type="ORF">WMO65_10190</name>
</gene>
<proteinExistence type="predicted"/>
<evidence type="ECO:0000313" key="2">
    <source>
        <dbReference type="Proteomes" id="UP001457898"/>
    </source>
</evidence>
<evidence type="ECO:0000313" key="1">
    <source>
        <dbReference type="EMBL" id="MEQ2431371.1"/>
    </source>
</evidence>
<organism evidence="1 2">
    <name type="scientific">Blautia caccae</name>
    <dbReference type="NCBI Taxonomy" id="3133175"/>
    <lineage>
        <taxon>Bacteria</taxon>
        <taxon>Bacillati</taxon>
        <taxon>Bacillota</taxon>
        <taxon>Clostridia</taxon>
        <taxon>Lachnospirales</taxon>
        <taxon>Lachnospiraceae</taxon>
        <taxon>Blautia</taxon>
    </lineage>
</organism>
<reference evidence="1 2" key="1">
    <citation type="submission" date="2024-03" db="EMBL/GenBank/DDBJ databases">
        <title>Human intestinal bacterial collection.</title>
        <authorList>
            <person name="Pauvert C."/>
            <person name="Hitch T.C.A."/>
            <person name="Clavel T."/>
        </authorList>
    </citation>
    <scope>NUCLEOTIDE SEQUENCE [LARGE SCALE GENOMIC DNA]</scope>
    <source>
        <strain evidence="1 2">CLA-SR-H028</strain>
    </source>
</reference>
<name>A0ABV1DNI6_9FIRM</name>
<dbReference type="Proteomes" id="UP001457898">
    <property type="component" value="Unassembled WGS sequence"/>
</dbReference>
<dbReference type="RefSeq" id="WP_148393968.1">
    <property type="nucleotide sequence ID" value="NZ_JBBMFP010000008.1"/>
</dbReference>